<dbReference type="SUPFAM" id="SSF53067">
    <property type="entry name" value="Actin-like ATPase domain"/>
    <property type="match status" value="1"/>
</dbReference>
<keyword evidence="4" id="KW-1185">Reference proteome</keyword>
<proteinExistence type="predicted"/>
<dbReference type="CDD" id="cd10170">
    <property type="entry name" value="ASKHA_NBD_HSP70"/>
    <property type="match status" value="1"/>
</dbReference>
<protein>
    <recommendedName>
        <fullName evidence="5">Actin-like ATPase domain-containing protein</fullName>
    </recommendedName>
</protein>
<evidence type="ECO:0008006" key="5">
    <source>
        <dbReference type="Google" id="ProtNLM"/>
    </source>
</evidence>
<dbReference type="EMBL" id="MSFK01000005">
    <property type="protein sequence ID" value="PWY94359.1"/>
    <property type="molecule type" value="Genomic_DNA"/>
</dbReference>
<keyword evidence="1" id="KW-0547">Nucleotide-binding</keyword>
<dbReference type="Gene3D" id="3.90.640.10">
    <property type="entry name" value="Actin, Chain A, domain 4"/>
    <property type="match status" value="1"/>
</dbReference>
<dbReference type="InterPro" id="IPR013126">
    <property type="entry name" value="Hsp_70_fam"/>
</dbReference>
<dbReference type="GO" id="GO:0005524">
    <property type="term" value="F:ATP binding"/>
    <property type="evidence" value="ECO:0007669"/>
    <property type="project" value="UniProtKB-KW"/>
</dbReference>
<accession>A0A317X736</accession>
<keyword evidence="2" id="KW-0067">ATP-binding</keyword>
<name>A0A317X736_9EURO</name>
<dbReference type="Proteomes" id="UP000246702">
    <property type="component" value="Unassembled WGS sequence"/>
</dbReference>
<evidence type="ECO:0000313" key="4">
    <source>
        <dbReference type="Proteomes" id="UP000246702"/>
    </source>
</evidence>
<dbReference type="PANTHER" id="PTHR42749:SF1">
    <property type="entry name" value="CELL SHAPE-DETERMINING PROTEIN MREB"/>
    <property type="match status" value="1"/>
</dbReference>
<evidence type="ECO:0000313" key="3">
    <source>
        <dbReference type="EMBL" id="PWY94359.1"/>
    </source>
</evidence>
<organism evidence="3 4">
    <name type="scientific">Aspergillus sclerotioniger CBS 115572</name>
    <dbReference type="NCBI Taxonomy" id="1450535"/>
    <lineage>
        <taxon>Eukaryota</taxon>
        <taxon>Fungi</taxon>
        <taxon>Dikarya</taxon>
        <taxon>Ascomycota</taxon>
        <taxon>Pezizomycotina</taxon>
        <taxon>Eurotiomycetes</taxon>
        <taxon>Eurotiomycetidae</taxon>
        <taxon>Eurotiales</taxon>
        <taxon>Aspergillaceae</taxon>
        <taxon>Aspergillus</taxon>
        <taxon>Aspergillus subgen. Circumdati</taxon>
    </lineage>
</organism>
<sequence>MFEHDGGDPQVEWRLAVPTCWSPAGRSVFREAVRLAGFETRHGHRVSYISEAKAAATWAAQQLQGSTNIQPGDAIIVCDCGGVTTDVATLVVDENRQFVLQPQQGRASERRGGVDVDFTLLQTRNIANLAPTQATTIRITVDKAKKQYTGDDNVSIRSDYSTGRRGRRPTYHFSENDLRDAYKPVLQTIIDLVTHHITLAGNRVKKLILIGGVGTSPYIRLRINQLLGPLLGGIILLDQQKSIGAVSVEVLQAHKAADQSPHAPLAAYNLPTGEPVEERAVRICWHIRDKGDLTMTWEVFHRDGEDMPQPRVPLAVLEHSVADGLIPVW</sequence>
<dbReference type="OrthoDB" id="2394218at2759"/>
<dbReference type="PANTHER" id="PTHR42749">
    <property type="entry name" value="CELL SHAPE-DETERMINING PROTEIN MREB"/>
    <property type="match status" value="1"/>
</dbReference>
<dbReference type="Pfam" id="PF00012">
    <property type="entry name" value="HSP70"/>
    <property type="match status" value="1"/>
</dbReference>
<dbReference type="STRING" id="1450535.A0A317X736"/>
<gene>
    <name evidence="3" type="ORF">BO94DRAFT_621769</name>
</gene>
<dbReference type="GO" id="GO:0140662">
    <property type="term" value="F:ATP-dependent protein folding chaperone"/>
    <property type="evidence" value="ECO:0007669"/>
    <property type="project" value="InterPro"/>
</dbReference>
<dbReference type="InterPro" id="IPR043129">
    <property type="entry name" value="ATPase_NBD"/>
</dbReference>
<comment type="caution">
    <text evidence="3">The sequence shown here is derived from an EMBL/GenBank/DDBJ whole genome shotgun (WGS) entry which is preliminary data.</text>
</comment>
<dbReference type="AlphaFoldDB" id="A0A317X736"/>
<evidence type="ECO:0000256" key="2">
    <source>
        <dbReference type="ARBA" id="ARBA00022840"/>
    </source>
</evidence>
<reference evidence="3 4" key="1">
    <citation type="submission" date="2016-12" db="EMBL/GenBank/DDBJ databases">
        <title>The genomes of Aspergillus section Nigri reveals drivers in fungal speciation.</title>
        <authorList>
            <consortium name="DOE Joint Genome Institute"/>
            <person name="Vesth T.C."/>
            <person name="Nybo J."/>
            <person name="Theobald S."/>
            <person name="Brandl J."/>
            <person name="Frisvad J.C."/>
            <person name="Nielsen K.F."/>
            <person name="Lyhne E.K."/>
            <person name="Kogle M.E."/>
            <person name="Kuo A."/>
            <person name="Riley R."/>
            <person name="Clum A."/>
            <person name="Nolan M."/>
            <person name="Lipzen A."/>
            <person name="Salamov A."/>
            <person name="Henrissat B."/>
            <person name="Wiebenga A."/>
            <person name="De Vries R.P."/>
            <person name="Grigoriev I.V."/>
            <person name="Mortensen U.H."/>
            <person name="Andersen M.R."/>
            <person name="Baker S.E."/>
        </authorList>
    </citation>
    <scope>NUCLEOTIDE SEQUENCE [LARGE SCALE GENOMIC DNA]</scope>
    <source>
        <strain evidence="3 4">CBS 115572</strain>
    </source>
</reference>
<dbReference type="GeneID" id="37119162"/>
<dbReference type="Gene3D" id="3.30.420.40">
    <property type="match status" value="2"/>
</dbReference>
<evidence type="ECO:0000256" key="1">
    <source>
        <dbReference type="ARBA" id="ARBA00022741"/>
    </source>
</evidence>
<dbReference type="RefSeq" id="XP_025471120.1">
    <property type="nucleotide sequence ID" value="XM_025617019.1"/>
</dbReference>